<dbReference type="InterPro" id="IPR022125">
    <property type="entry name" value="U3snoRNP10_N"/>
</dbReference>
<name>A0A1I8N2S0_MUSDO</name>
<dbReference type="InterPro" id="IPR011989">
    <property type="entry name" value="ARM-like"/>
</dbReference>
<dbReference type="RefSeq" id="XP_005187727.1">
    <property type="nucleotide sequence ID" value="XM_005187670.3"/>
</dbReference>
<keyword evidence="5 7" id="KW-0539">Nucleus</keyword>
<dbReference type="Gene3D" id="1.25.10.10">
    <property type="entry name" value="Leucine-rich Repeat Variant"/>
    <property type="match status" value="2"/>
</dbReference>
<dbReference type="InterPro" id="IPR016024">
    <property type="entry name" value="ARM-type_fold"/>
</dbReference>
<dbReference type="VEuPathDB" id="VectorBase:MDOMA2_017100"/>
<evidence type="ECO:0000256" key="6">
    <source>
        <dbReference type="ARBA" id="ARBA00023274"/>
    </source>
</evidence>
<evidence type="ECO:0000259" key="8">
    <source>
        <dbReference type="SMART" id="SM01036"/>
    </source>
</evidence>
<dbReference type="GO" id="GO:0045943">
    <property type="term" value="P:positive regulation of transcription by RNA polymerase I"/>
    <property type="evidence" value="ECO:0007669"/>
    <property type="project" value="TreeGrafter"/>
</dbReference>
<comment type="similarity">
    <text evidence="2 7">Belongs to the HEATR1/UTP10 family.</text>
</comment>
<comment type="subcellular location">
    <subcellularLocation>
        <location evidence="1 7">Nucleus</location>
        <location evidence="1 7">Nucleolus</location>
    </subcellularLocation>
</comment>
<gene>
    <name evidence="9" type="primary">101893492</name>
    <name evidence="11" type="synonym">LOC101893492</name>
</gene>
<evidence type="ECO:0000256" key="2">
    <source>
        <dbReference type="ARBA" id="ARBA00010559"/>
    </source>
</evidence>
<keyword evidence="3 7" id="KW-0690">Ribosome biogenesis</keyword>
<dbReference type="STRING" id="7370.A0A1I8N2S0"/>
<keyword evidence="10" id="KW-1185">Reference proteome</keyword>
<organism evidence="9">
    <name type="scientific">Musca domestica</name>
    <name type="common">House fly</name>
    <dbReference type="NCBI Taxonomy" id="7370"/>
    <lineage>
        <taxon>Eukaryota</taxon>
        <taxon>Metazoa</taxon>
        <taxon>Ecdysozoa</taxon>
        <taxon>Arthropoda</taxon>
        <taxon>Hexapoda</taxon>
        <taxon>Insecta</taxon>
        <taxon>Pterygota</taxon>
        <taxon>Neoptera</taxon>
        <taxon>Endopterygota</taxon>
        <taxon>Diptera</taxon>
        <taxon>Brachycera</taxon>
        <taxon>Muscomorpha</taxon>
        <taxon>Muscoidea</taxon>
        <taxon>Muscidae</taxon>
        <taxon>Musca</taxon>
    </lineage>
</organism>
<dbReference type="GO" id="GO:0034455">
    <property type="term" value="C:t-UTP complex"/>
    <property type="evidence" value="ECO:0007669"/>
    <property type="project" value="TreeGrafter"/>
</dbReference>
<dbReference type="eggNOG" id="KOG1837">
    <property type="taxonomic scope" value="Eukaryota"/>
</dbReference>
<dbReference type="SMART" id="SM01036">
    <property type="entry name" value="BP28CT"/>
    <property type="match status" value="1"/>
</dbReference>
<accession>A0A1I8N2S0</accession>
<dbReference type="InterPro" id="IPR012954">
    <property type="entry name" value="BP28_C_dom"/>
</dbReference>
<evidence type="ECO:0000256" key="5">
    <source>
        <dbReference type="ARBA" id="ARBA00023242"/>
    </source>
</evidence>
<keyword evidence="4 7" id="KW-0698">rRNA processing</keyword>
<sequence>MSTSLFEQLQRLKAPQSGVIADPKRRASILFDPKEAASKDRRTIYDLGIHGLQELIVLNPAFQQFEQTLFDENTLHMERAVEVKEVNDLLNRNIKKFLQHLSPYFLLRPSLLCLEWLVRRFQVHEYNRNELMALVLPYHETNAFVKVIQTFSLKESVKDWNWLKPLQKPGKPLAKSAILNRAATDKGFLNFVCKITTEAIKELGPQAHLLQTLMNFYGSVVVGALETASVIQEWHITTILPSLMKGLTTNTIDFASAAYIITARLVARTLVTAKLCNALISKVSNVQFERLRRTAVLLLIWIFDSQQASQPKFSEDTLRHLVRQKWFLTILSDLSRENVDIQSICQPIIMDSVHYIHTQSSQWEEYKIFLENLIQEVVFPTTTAQQVISTFLDCYVPSTSSNGPSPQRSSPLLDGDIIELDSEDDDVTMTSTNFHSWYSSYLHKLERQYPTVFDMTIKESLSSKEKENANGRSIAIKMALGYRLQSFGNAAFDIYESLYHHNGEIRLLAIQNLVTNLKVYQKRPQNYQLLKECLGDRIGDDNAEIVAELLKLTTEEILEILGAEKFVEALIAILYKIQIEPKQWSQLTLVVVKHLTKDVVIKQYDTNLIFLAIMPLLFPVDSEATSVETVKEIINSPLTTYVPFLKKLGIPKGHKFNVAEFKRQFLDVVSESHEKKPSLIALFESVELQGENYLKHAIQVYHFLMLVTVCLKETFTAEKSLQIFKQIRKYVSKFPIKHLDYSQSDKSTNLLNFIPMQLFCDFLLALTKHTNLDKISDCSWETLKNADLEYLLTVFEFLANKSFSLDSEQKEWSKILKELFDSVFKNSMQKLCFLLDFYVYEEHAAIVDYPVLRVRAFKLTQTLLKNNNKLNLEVLHALKITIALLSPSQVVRLEALATLRILLNEGGSTLNGDLQVFVKSALERSEEISMDAEQYPLVFYGLLKGCEKKHNLAMSSKILRGILAIFAQNESLEQAVFVEKLLRIIVHISDDKDIVNSVIPLASRALQLFTLDQSVQHLKEPHATIFRSVVERFNTKHITEILNGNPKAWALIEKVLNSSMVFVSSEDGMKSVTCVFLESLNEVTFEKMPSKYRDQFLLLLIQNLAGAENDSTFLAANKLLKKCSLNCEPLQEIIHNMYKACLESSKSSTPRRGANKRESMQSPVVQVNGLDWQQGVVLMEILENKKKLENATVLIPVLFELLNCCLAVEEQTTVEYTKQLVLSALLNCCQKATENKVNLQTALPKATFRVDQIVQCLRASQNPQTHHNALLLLSHCAGLFPQQVLHNIVDIFTFMGSSVVRHDDAFSFHIINDIIISIVPILVKDKNAVVPVLKVFSDIMLDVPEHRRLPLYTKLINTLGSIQHLWMFLCVVFEAHVIDDEKQRLLQKKSAKTSVASADQMSKRIEIVLELTNTFAPDEILETCVQLMKYTQELPMQKQDKPEKKSVTNADNHEASLFDVNARSAKQLRHYKYVIMQFLSAVTSSNDFLKKIALLTDDEVLEMKSYYQKFIIRILSYVPQVTSAIEKAEEASLQKFWKVILHHLHDVLDNSISLLSAEMFLVVVNGLMHHQLLSIRKKVIELLISKLQQRDGFFDAVDSKLFNDLLQPLTEITNGILERDESIDASHQNELVFLQQTALIAIKLLSKSFAFKHIPEFKEILTTLTKIARQRTSISKIVLATVVLTMIEISSNLKAHSIAHLPKFMPQLIDILQDQAELVRQQPPDNICVAIVTGMQKLFETLPLFLGPYIVDIITALSSIGTRIKAQNNEKDQRSATTLQKITTIWSKISAEVPLRILVPSCDKAYAKLMTTKNFADISVLMKLLHTAIARAENKDLVAVHSELSTMFMQALEFRLLLKGSNLECEVITKTETTIVEALVGWVLKLSESSFRPLYHKLYNWAFQHDKPQKETLLTYFLLTQKIGESLKSLFVLFASEFIEDAARLLDECNTLKTEIQSKDEVITTQLLLAILGTLYNIFLYDSKEFVNVQRFEYLMPAIVDQLENRLVLENESLQTVLGQCISQLAVDVSSDVMWKQLNYQVLLKTRTTVPEVRIFAFNCCVEIARKLGDDFTPLLPETVPFISELFEDENPRVEKNTRKSVQELEVILGESLQKYL</sequence>
<dbReference type="PANTHER" id="PTHR13457">
    <property type="entry name" value="BAP28"/>
    <property type="match status" value="1"/>
</dbReference>
<evidence type="ECO:0000313" key="10">
    <source>
        <dbReference type="Proteomes" id="UP001652621"/>
    </source>
</evidence>
<comment type="function">
    <text evidence="7">Involved in nucleolar processing of pre-18S ribosomal RNA.</text>
</comment>
<evidence type="ECO:0000313" key="9">
    <source>
        <dbReference type="EnsemblMetazoa" id="MDOA010923-PA"/>
    </source>
</evidence>
<dbReference type="Pfam" id="PF23243">
    <property type="entry name" value="HEAT_HEATR1"/>
    <property type="match status" value="1"/>
</dbReference>
<dbReference type="GO" id="GO:0000462">
    <property type="term" value="P:maturation of SSU-rRNA from tricistronic rRNA transcript (SSU-rRNA, 5.8S rRNA, LSU-rRNA)"/>
    <property type="evidence" value="ECO:0007669"/>
    <property type="project" value="TreeGrafter"/>
</dbReference>
<dbReference type="GO" id="GO:0030686">
    <property type="term" value="C:90S preribosome"/>
    <property type="evidence" value="ECO:0007669"/>
    <property type="project" value="TreeGrafter"/>
</dbReference>
<dbReference type="Pfam" id="PF12397">
    <property type="entry name" value="U3snoRNP10"/>
    <property type="match status" value="1"/>
</dbReference>
<dbReference type="Pfam" id="PF08146">
    <property type="entry name" value="BP28CT"/>
    <property type="match status" value="1"/>
</dbReference>
<dbReference type="EnsemblMetazoa" id="MDOA010923-RA">
    <property type="protein sequence ID" value="MDOA010923-PA"/>
    <property type="gene ID" value="MDOA010923"/>
</dbReference>
<dbReference type="InterPro" id="IPR040191">
    <property type="entry name" value="UTP10"/>
</dbReference>
<evidence type="ECO:0000313" key="11">
    <source>
        <dbReference type="RefSeq" id="XP_005187727.1"/>
    </source>
</evidence>
<dbReference type="GO" id="GO:0032040">
    <property type="term" value="C:small-subunit processome"/>
    <property type="evidence" value="ECO:0007669"/>
    <property type="project" value="TreeGrafter"/>
</dbReference>
<dbReference type="PANTHER" id="PTHR13457:SF1">
    <property type="entry name" value="HEAT REPEAT-CONTAINING PROTEIN 1"/>
    <property type="match status" value="1"/>
</dbReference>
<dbReference type="VEuPathDB" id="VectorBase:MDOA010923"/>
<reference evidence="9" key="1">
    <citation type="submission" date="2021-01" db="UniProtKB">
        <authorList>
            <consortium name="EnsemblMetazoa"/>
        </authorList>
    </citation>
    <scope>IDENTIFICATION</scope>
    <source>
        <strain evidence="9">Aabys</strain>
    </source>
</reference>
<dbReference type="OrthoDB" id="31183at2759"/>
<evidence type="ECO:0000256" key="3">
    <source>
        <dbReference type="ARBA" id="ARBA00022517"/>
    </source>
</evidence>
<dbReference type="InterPro" id="IPR056473">
    <property type="entry name" value="HEAT_Utp10/HEAT1"/>
</dbReference>
<dbReference type="KEGG" id="mde:101893492"/>
<dbReference type="Proteomes" id="UP001652621">
    <property type="component" value="Unplaced"/>
</dbReference>
<proteinExistence type="inferred from homology"/>
<reference evidence="11" key="2">
    <citation type="submission" date="2025-04" db="UniProtKB">
        <authorList>
            <consortium name="RefSeq"/>
        </authorList>
    </citation>
    <scope>IDENTIFICATION</scope>
    <source>
        <strain evidence="11">Aabys</strain>
    </source>
</reference>
<evidence type="ECO:0000256" key="4">
    <source>
        <dbReference type="ARBA" id="ARBA00022552"/>
    </source>
</evidence>
<keyword evidence="6 7" id="KW-0687">Ribonucleoprotein</keyword>
<feature type="domain" description="BP28 C-terminal" evidence="8">
    <location>
        <begin position="1834"/>
        <end position="1986"/>
    </location>
</feature>
<protein>
    <recommendedName>
        <fullName evidence="7">HEAT repeat-containing protein 1</fullName>
    </recommendedName>
</protein>
<dbReference type="GO" id="GO:0030515">
    <property type="term" value="F:snoRNA binding"/>
    <property type="evidence" value="ECO:0007669"/>
    <property type="project" value="TreeGrafter"/>
</dbReference>
<dbReference type="SUPFAM" id="SSF48371">
    <property type="entry name" value="ARM repeat"/>
    <property type="match status" value="3"/>
</dbReference>
<evidence type="ECO:0000256" key="7">
    <source>
        <dbReference type="RuleBase" id="RU367065"/>
    </source>
</evidence>
<evidence type="ECO:0000256" key="1">
    <source>
        <dbReference type="ARBA" id="ARBA00004604"/>
    </source>
</evidence>